<dbReference type="InterPro" id="IPR055797">
    <property type="entry name" value="DUF7373"/>
</dbReference>
<evidence type="ECO:0000313" key="5">
    <source>
        <dbReference type="Proteomes" id="UP000733379"/>
    </source>
</evidence>
<feature type="domain" description="DUF7373" evidence="3">
    <location>
        <begin position="264"/>
        <end position="413"/>
    </location>
</feature>
<dbReference type="EMBL" id="JAHKNI010000002">
    <property type="protein sequence ID" value="MBU3061524.1"/>
    <property type="molecule type" value="Genomic_DNA"/>
</dbReference>
<evidence type="ECO:0000259" key="2">
    <source>
        <dbReference type="Pfam" id="PF24088"/>
    </source>
</evidence>
<dbReference type="Pfam" id="PF24088">
    <property type="entry name" value="DUF7373"/>
    <property type="match status" value="1"/>
</dbReference>
<gene>
    <name evidence="4" type="ORF">KO481_08300</name>
</gene>
<reference evidence="4 5" key="1">
    <citation type="submission" date="2021-06" db="EMBL/GenBank/DDBJ databases">
        <title>Actinomycetes sequencing.</title>
        <authorList>
            <person name="Shan Q."/>
        </authorList>
    </citation>
    <scope>NUCLEOTIDE SEQUENCE [LARGE SCALE GENOMIC DNA]</scope>
    <source>
        <strain evidence="4 5">NEAU-G5</strain>
    </source>
</reference>
<feature type="domain" description="DUF7373" evidence="2">
    <location>
        <begin position="64"/>
        <end position="258"/>
    </location>
</feature>
<dbReference type="InterPro" id="IPR056463">
    <property type="entry name" value="DUF7373_C"/>
</dbReference>
<dbReference type="RefSeq" id="WP_215916397.1">
    <property type="nucleotide sequence ID" value="NZ_JAHKNI010000002.1"/>
</dbReference>
<keyword evidence="1" id="KW-0732">Signal</keyword>
<accession>A0ABS6AU27</accession>
<feature type="chain" id="PRO_5047291186" evidence="1">
    <location>
        <begin position="24"/>
        <end position="417"/>
    </location>
</feature>
<name>A0ABS6AU27_9NOCA</name>
<dbReference type="Proteomes" id="UP000733379">
    <property type="component" value="Unassembled WGS sequence"/>
</dbReference>
<evidence type="ECO:0000259" key="3">
    <source>
        <dbReference type="Pfam" id="PF24092"/>
    </source>
</evidence>
<comment type="caution">
    <text evidence="4">The sequence shown here is derived from an EMBL/GenBank/DDBJ whole genome shotgun (WGS) entry which is preliminary data.</text>
</comment>
<protein>
    <submittedName>
        <fullName evidence="4">Uncharacterized protein</fullName>
    </submittedName>
</protein>
<keyword evidence="5" id="KW-1185">Reference proteome</keyword>
<evidence type="ECO:0000256" key="1">
    <source>
        <dbReference type="SAM" id="SignalP"/>
    </source>
</evidence>
<organism evidence="4 5">
    <name type="scientific">Nocardia albiluteola</name>
    <dbReference type="NCBI Taxonomy" id="2842303"/>
    <lineage>
        <taxon>Bacteria</taxon>
        <taxon>Bacillati</taxon>
        <taxon>Actinomycetota</taxon>
        <taxon>Actinomycetes</taxon>
        <taxon>Mycobacteriales</taxon>
        <taxon>Nocardiaceae</taxon>
        <taxon>Nocardia</taxon>
    </lineage>
</organism>
<feature type="signal peptide" evidence="1">
    <location>
        <begin position="1"/>
        <end position="23"/>
    </location>
</feature>
<sequence>MTPALRRLIVALAGIGLATTLTACGSAVHGSAGPSEIDVRTLDIGSYPVDPLDIHDDDPPDLLDSLQIAGLRLSEFVTTAYDVDPRMRVGLTSQSFTSGLPGSLGPGDAMTAVAKRDDMYFGFESAGSDRSNFLGSGDWPTADKQNSTTIDLMVMQFADAATATRAAGDFYAADLGVNKANQPVPLGKYPDAHAHWRPGTPVMRSFLAHGSYVEAVVAFAPTADQANLSALIEKTYGTENPVLNQLSPISDVDTLNLAWDPEYLLSRALNPDQNGNPIFGDQNAVFGPRGILHYLPDRADAKKTFTAIGGLKFARTGDALVVRTADAAGAAKAVTDRLTPGPHHSNAEAVPKLPASACVDNSDGGDEWASSLGGQKRFTCIVAYRNYVGYVESNQLIDAHQRAAAQFALLANSQWEP</sequence>
<proteinExistence type="predicted"/>
<evidence type="ECO:0000313" key="4">
    <source>
        <dbReference type="EMBL" id="MBU3061524.1"/>
    </source>
</evidence>
<dbReference type="PROSITE" id="PS51257">
    <property type="entry name" value="PROKAR_LIPOPROTEIN"/>
    <property type="match status" value="1"/>
</dbReference>
<dbReference type="Pfam" id="PF24092">
    <property type="entry name" value="DUF7373_C"/>
    <property type="match status" value="1"/>
</dbReference>